<evidence type="ECO:0000256" key="3">
    <source>
        <dbReference type="ARBA" id="ARBA00012012"/>
    </source>
</evidence>
<evidence type="ECO:0000313" key="8">
    <source>
        <dbReference type="Proteomes" id="UP000694888"/>
    </source>
</evidence>
<proteinExistence type="inferred from homology"/>
<keyword evidence="6" id="KW-0732">Signal</keyword>
<comment type="similarity">
    <text evidence="2">Belongs to the glutaminyl-peptide cyclotransferase family.</text>
</comment>
<dbReference type="PANTHER" id="PTHR12283:SF6">
    <property type="entry name" value="GLUTAMINYL-PEPTIDE CYCLOTRANSFERASE-RELATED"/>
    <property type="match status" value="1"/>
</dbReference>
<dbReference type="Gene3D" id="3.40.630.10">
    <property type="entry name" value="Zn peptidases"/>
    <property type="match status" value="2"/>
</dbReference>
<evidence type="ECO:0000256" key="2">
    <source>
        <dbReference type="ARBA" id="ARBA00006014"/>
    </source>
</evidence>
<evidence type="ECO:0000313" key="9">
    <source>
        <dbReference type="RefSeq" id="XP_012934674.1"/>
    </source>
</evidence>
<sequence>MKIYVCITCILTLFYSGIQDVSGQVEKLIDSLKAQNQIQRPNATQVQGQQIPACPTFFADPALQILTQGFSNMDNFKNVELAPFLEVRYPGSPGNIRVREYIKAQFLAFGWQVAEDPFVALTPFGPAPFVNVIATINPNAPLRLIFACHFDSKLSPPGFVGAMDSAVPCALLVNLARQLTIILNSLESDVTIEMIFFDGEEALYLFNEQDSLYGSRHLAEVWFNTLDRFDNTKNKLQNIVSVHSCCGLSRIVHLITSPFPPTWHTLNDSPESMDDNVMDDMGRILRIFTLHIAVFNKIQQISNSGLG</sequence>
<protein>
    <recommendedName>
        <fullName evidence="3">glutaminyl-peptide cyclotransferase</fullName>
        <ecNumber evidence="3">2.3.2.5</ecNumber>
    </recommendedName>
</protein>
<evidence type="ECO:0000256" key="1">
    <source>
        <dbReference type="ARBA" id="ARBA00000001"/>
    </source>
</evidence>
<dbReference type="Pfam" id="PF04389">
    <property type="entry name" value="Peptidase_M28"/>
    <property type="match status" value="1"/>
</dbReference>
<dbReference type="SUPFAM" id="SSF53187">
    <property type="entry name" value="Zn-dependent exopeptidases"/>
    <property type="match status" value="1"/>
</dbReference>
<keyword evidence="8" id="KW-1185">Reference proteome</keyword>
<feature type="chain" id="PRO_5046882864" description="glutaminyl-peptide cyclotransferase" evidence="6">
    <location>
        <begin position="24"/>
        <end position="307"/>
    </location>
</feature>
<dbReference type="InterPro" id="IPR040234">
    <property type="entry name" value="QC/QCL"/>
</dbReference>
<dbReference type="EC" id="2.3.2.5" evidence="3"/>
<organism evidence="8 9">
    <name type="scientific">Aplysia californica</name>
    <name type="common">California sea hare</name>
    <dbReference type="NCBI Taxonomy" id="6500"/>
    <lineage>
        <taxon>Eukaryota</taxon>
        <taxon>Metazoa</taxon>
        <taxon>Spiralia</taxon>
        <taxon>Lophotrochozoa</taxon>
        <taxon>Mollusca</taxon>
        <taxon>Gastropoda</taxon>
        <taxon>Heterobranchia</taxon>
        <taxon>Euthyneura</taxon>
        <taxon>Tectipleura</taxon>
        <taxon>Aplysiida</taxon>
        <taxon>Aplysioidea</taxon>
        <taxon>Aplysiidae</taxon>
        <taxon>Aplysia</taxon>
    </lineage>
</organism>
<gene>
    <name evidence="9" type="primary">LOC101854931</name>
</gene>
<evidence type="ECO:0000256" key="5">
    <source>
        <dbReference type="ARBA" id="ARBA00023315"/>
    </source>
</evidence>
<evidence type="ECO:0000256" key="4">
    <source>
        <dbReference type="ARBA" id="ARBA00022679"/>
    </source>
</evidence>
<dbReference type="GeneID" id="101854931"/>
<accession>A0ABM0ZUE2</accession>
<dbReference type="RefSeq" id="XP_012934674.1">
    <property type="nucleotide sequence ID" value="XM_013079220.1"/>
</dbReference>
<keyword evidence="5" id="KW-0012">Acyltransferase</keyword>
<dbReference type="Proteomes" id="UP000694888">
    <property type="component" value="Unplaced"/>
</dbReference>
<dbReference type="PANTHER" id="PTHR12283">
    <property type="entry name" value="GLUTAMINYL-PEPTIDE CYCLOTRANSFERASE"/>
    <property type="match status" value="1"/>
</dbReference>
<evidence type="ECO:0000259" key="7">
    <source>
        <dbReference type="Pfam" id="PF04389"/>
    </source>
</evidence>
<reference evidence="9" key="1">
    <citation type="submission" date="2025-08" db="UniProtKB">
        <authorList>
            <consortium name="RefSeq"/>
        </authorList>
    </citation>
    <scope>IDENTIFICATION</scope>
</reference>
<feature type="domain" description="Peptidase M28" evidence="7">
    <location>
        <begin position="131"/>
        <end position="220"/>
    </location>
</feature>
<name>A0ABM0ZUE2_APLCA</name>
<keyword evidence="4" id="KW-0808">Transferase</keyword>
<dbReference type="InterPro" id="IPR007484">
    <property type="entry name" value="Peptidase_M28"/>
</dbReference>
<evidence type="ECO:0000256" key="6">
    <source>
        <dbReference type="SAM" id="SignalP"/>
    </source>
</evidence>
<comment type="catalytic activity">
    <reaction evidence="1">
        <text>N-terminal L-glutaminyl-[peptide] = N-terminal 5-oxo-L-prolyl-[peptide] + NH4(+)</text>
        <dbReference type="Rhea" id="RHEA:23652"/>
        <dbReference type="Rhea" id="RHEA-COMP:11736"/>
        <dbReference type="Rhea" id="RHEA-COMP:11846"/>
        <dbReference type="ChEBI" id="CHEBI:28938"/>
        <dbReference type="ChEBI" id="CHEBI:64722"/>
        <dbReference type="ChEBI" id="CHEBI:87215"/>
        <dbReference type="EC" id="2.3.2.5"/>
    </reaction>
</comment>
<feature type="signal peptide" evidence="6">
    <location>
        <begin position="1"/>
        <end position="23"/>
    </location>
</feature>